<dbReference type="Pfam" id="PF00072">
    <property type="entry name" value="Response_reg"/>
    <property type="match status" value="1"/>
</dbReference>
<comment type="function">
    <text evidence="8">May play the central regulatory role in sporulation. It may be an element of the effector pathway responsible for the activation of sporulation genes in response to nutritional stress. Spo0A may act in concert with spo0H (a sigma factor) to control the expression of some genes that are critical to the sporulation process.</text>
</comment>
<dbReference type="CDD" id="cd00082">
    <property type="entry name" value="HisKA"/>
    <property type="match status" value="1"/>
</dbReference>
<organism evidence="14 15">
    <name type="scientific">Oxobacter pfennigii</name>
    <dbReference type="NCBI Taxonomy" id="36849"/>
    <lineage>
        <taxon>Bacteria</taxon>
        <taxon>Bacillati</taxon>
        <taxon>Bacillota</taxon>
        <taxon>Clostridia</taxon>
        <taxon>Eubacteriales</taxon>
        <taxon>Clostridiaceae</taxon>
        <taxon>Oxobacter</taxon>
    </lineage>
</organism>
<dbReference type="Gene3D" id="3.40.50.2300">
    <property type="match status" value="1"/>
</dbReference>
<evidence type="ECO:0000259" key="12">
    <source>
        <dbReference type="PROSITE" id="PS50109"/>
    </source>
</evidence>
<feature type="transmembrane region" description="Helical" evidence="11">
    <location>
        <begin position="301"/>
        <end position="324"/>
    </location>
</feature>
<feature type="domain" description="Response regulatory" evidence="13">
    <location>
        <begin position="689"/>
        <end position="806"/>
    </location>
</feature>
<feature type="transmembrane region" description="Helical" evidence="11">
    <location>
        <begin position="330"/>
        <end position="348"/>
    </location>
</feature>
<dbReference type="EC" id="2.7.13.3" evidence="3"/>
<evidence type="ECO:0000256" key="7">
    <source>
        <dbReference type="ARBA" id="ARBA00023012"/>
    </source>
</evidence>
<evidence type="ECO:0000256" key="8">
    <source>
        <dbReference type="ARBA" id="ARBA00024867"/>
    </source>
</evidence>
<evidence type="ECO:0000256" key="11">
    <source>
        <dbReference type="SAM" id="Phobius"/>
    </source>
</evidence>
<dbReference type="PROSITE" id="PS50110">
    <property type="entry name" value="RESPONSE_REGULATORY"/>
    <property type="match status" value="1"/>
</dbReference>
<keyword evidence="14" id="KW-0808">Transferase</keyword>
<gene>
    <name evidence="14" type="primary">torS</name>
    <name evidence="14" type="ORF">OXPF_17270</name>
</gene>
<dbReference type="Gene3D" id="3.30.565.10">
    <property type="entry name" value="Histidine kinase-like ATPase, C-terminal domain"/>
    <property type="match status" value="2"/>
</dbReference>
<evidence type="ECO:0000256" key="4">
    <source>
        <dbReference type="ARBA" id="ARBA00018672"/>
    </source>
</evidence>
<comment type="catalytic activity">
    <reaction evidence="1">
        <text>ATP + protein L-histidine = ADP + protein N-phospho-L-histidine.</text>
        <dbReference type="EC" id="2.7.13.3"/>
    </reaction>
</comment>
<dbReference type="InterPro" id="IPR001789">
    <property type="entry name" value="Sig_transdc_resp-reg_receiver"/>
</dbReference>
<dbReference type="SUPFAM" id="SSF55874">
    <property type="entry name" value="ATPase domain of HSP90 chaperone/DNA topoisomerase II/histidine kinase"/>
    <property type="match status" value="2"/>
</dbReference>
<dbReference type="STRING" id="36849.OXPF_17270"/>
<dbReference type="SMART" id="SM00387">
    <property type="entry name" value="HATPase_c"/>
    <property type="match status" value="2"/>
</dbReference>
<keyword evidence="15" id="KW-1185">Reference proteome</keyword>
<dbReference type="Pfam" id="PF06580">
    <property type="entry name" value="His_kinase"/>
    <property type="match status" value="1"/>
</dbReference>
<dbReference type="SMART" id="SM00448">
    <property type="entry name" value="REC"/>
    <property type="match status" value="1"/>
</dbReference>
<dbReference type="CDD" id="cd17574">
    <property type="entry name" value="REC_OmpR"/>
    <property type="match status" value="1"/>
</dbReference>
<feature type="transmembrane region" description="Helical" evidence="11">
    <location>
        <begin position="274"/>
        <end position="294"/>
    </location>
</feature>
<dbReference type="GO" id="GO:0016020">
    <property type="term" value="C:membrane"/>
    <property type="evidence" value="ECO:0007669"/>
    <property type="project" value="InterPro"/>
</dbReference>
<feature type="transmembrane region" description="Helical" evidence="11">
    <location>
        <begin position="360"/>
        <end position="381"/>
    </location>
</feature>
<dbReference type="InterPro" id="IPR011006">
    <property type="entry name" value="CheY-like_superfamily"/>
</dbReference>
<dbReference type="Pfam" id="PF00512">
    <property type="entry name" value="HisKA"/>
    <property type="match status" value="1"/>
</dbReference>
<dbReference type="InterPro" id="IPR036890">
    <property type="entry name" value="HATPase_C_sf"/>
</dbReference>
<evidence type="ECO:0000256" key="9">
    <source>
        <dbReference type="ARBA" id="ARBA00074306"/>
    </source>
</evidence>
<evidence type="ECO:0000256" key="6">
    <source>
        <dbReference type="ARBA" id="ARBA00022777"/>
    </source>
</evidence>
<dbReference type="GO" id="GO:0000155">
    <property type="term" value="F:phosphorelay sensor kinase activity"/>
    <property type="evidence" value="ECO:0007669"/>
    <property type="project" value="InterPro"/>
</dbReference>
<dbReference type="FunFam" id="3.30.565.10:FF:000010">
    <property type="entry name" value="Sensor histidine kinase RcsC"/>
    <property type="match status" value="1"/>
</dbReference>
<keyword evidence="11" id="KW-1133">Transmembrane helix</keyword>
<comment type="similarity">
    <text evidence="2">In the N-terminal section; belongs to the phytochrome family.</text>
</comment>
<dbReference type="SUPFAM" id="SSF49785">
    <property type="entry name" value="Galactose-binding domain-like"/>
    <property type="match status" value="1"/>
</dbReference>
<dbReference type="PROSITE" id="PS50109">
    <property type="entry name" value="HIS_KIN"/>
    <property type="match status" value="2"/>
</dbReference>
<sequence length="1017" mass="114093">MNNIRVQKSFFYIMLIIMAVSIAVPGIRQLSSDAPEAVNGTLDLRNYDTTDKTVKLSGEWEFYFDQLLTPSDFKSEQPAGRSVQKLPSSWRAYQIQGINLPSYGTATYRLKILLPDAGDYGIKITCITASARVFADDRQIIACGRPGDTPASTVHQYYADTGYFSADKDETEIIVQVANYLHSSGGIRYEIYFGGQQAITFLRLYHFFIDVALISGLFFMSVYFFGLGLQRKRNREALYFASYCLFSAIYAGTCSEGLINYAFRFISYTTSLKIMTFSLILNLYSLFKYVYYAFKVSYSRWVNMIINGITVFFVLLTCFTNFYISTYASSILFLGNIYVISLTLRIILKYIHTNIEGRYYLYTATFSSVILLITSFCVLALHIESNFFIPVFQPIFVLSLALYMSEKYENSYITIEELSERLVVLDKLKDDFLAKTSHELKTPLNGIINISQSLLDGAGGSLNVNQTEDIRLITRIGKRLSTLVYDILDYSRLKVMDIKLNITCLDVHQVVESTVEIFSYLIKGKPVILENKIPPDQYIILADENRLKQIITNLLDNSVKFTAQGSIVIDCRQDGEFLLIEIRDTGIGIPESKLKDIFTSYEQIEEQSTGTDGTGIGLTITKQLVELHQGQIFAQSEPGQGACFTFSMPLAKDNKLLGALPGKYEEYGLPQPSMVEKLPHTVNVGGEFFILAVDDEYSNLKALLNILTVCQYNVTIAGNAESALNLLKGPIKYNLCILDVMMPGMSGYEACRKVREVYSPLELPVLMLTAKALPEDLEAGFMSGANDFIQKPFEIGELKCRVNTLVQLKKSMDLLLEKETAFLQAQIRPHFLFNALNTISSFCYTNPAKAGELLSELGVFLRNTFDFSSTSSFIAIEKELRLVKAYVAIEQARFGKRLEMEYNIDPAVLKYSILPLLIQPIVENSIRHGLMKRNQGGKVALNLTLWEGRIKVEVIDNGVGMAAPILKGLMKLNHEGSGVGLKNVNRRLLSFYGSGLEISSAEGQGTAISFNIPARYS</sequence>
<dbReference type="InterPro" id="IPR005467">
    <property type="entry name" value="His_kinase_dom"/>
</dbReference>
<dbReference type="InterPro" id="IPR004358">
    <property type="entry name" value="Sig_transdc_His_kin-like_C"/>
</dbReference>
<dbReference type="InterPro" id="IPR008979">
    <property type="entry name" value="Galactose-bd-like_sf"/>
</dbReference>
<evidence type="ECO:0000313" key="14">
    <source>
        <dbReference type="EMBL" id="KPU44641.1"/>
    </source>
</evidence>
<feature type="modified residue" description="4-aspartylphosphate" evidence="10">
    <location>
        <position position="739"/>
    </location>
</feature>
<evidence type="ECO:0000256" key="3">
    <source>
        <dbReference type="ARBA" id="ARBA00012438"/>
    </source>
</evidence>
<evidence type="ECO:0000259" key="13">
    <source>
        <dbReference type="PROSITE" id="PS50110"/>
    </source>
</evidence>
<dbReference type="EMBL" id="LKET01000029">
    <property type="protein sequence ID" value="KPU44641.1"/>
    <property type="molecule type" value="Genomic_DNA"/>
</dbReference>
<reference evidence="14 15" key="1">
    <citation type="submission" date="2015-09" db="EMBL/GenBank/DDBJ databases">
        <title>Genome sequence of Oxobacter pfennigii DSM 3222.</title>
        <authorList>
            <person name="Poehlein A."/>
            <person name="Bengelsdorf F.R."/>
            <person name="Schiel-Bengelsdorf B."/>
            <person name="Duerre P."/>
            <person name="Daniel R."/>
        </authorList>
    </citation>
    <scope>NUCLEOTIDE SEQUENCE [LARGE SCALE GENOMIC DNA]</scope>
    <source>
        <strain evidence="14 15">DSM 3222</strain>
    </source>
</reference>
<keyword evidence="6" id="KW-0418">Kinase</keyword>
<keyword evidence="11" id="KW-0472">Membrane</keyword>
<dbReference type="InterPro" id="IPR003594">
    <property type="entry name" value="HATPase_dom"/>
</dbReference>
<proteinExistence type="inferred from homology"/>
<dbReference type="InterPro" id="IPR036097">
    <property type="entry name" value="HisK_dim/P_sf"/>
</dbReference>
<evidence type="ECO:0000256" key="5">
    <source>
        <dbReference type="ARBA" id="ARBA00022553"/>
    </source>
</evidence>
<dbReference type="PANTHER" id="PTHR43547:SF2">
    <property type="entry name" value="HYBRID SIGNAL TRANSDUCTION HISTIDINE KINASE C"/>
    <property type="match status" value="1"/>
</dbReference>
<feature type="domain" description="Histidine kinase" evidence="12">
    <location>
        <begin position="914"/>
        <end position="1016"/>
    </location>
</feature>
<dbReference type="InterPro" id="IPR010559">
    <property type="entry name" value="Sig_transdc_His_kin_internal"/>
</dbReference>
<dbReference type="PANTHER" id="PTHR43547">
    <property type="entry name" value="TWO-COMPONENT HISTIDINE KINASE"/>
    <property type="match status" value="1"/>
</dbReference>
<dbReference type="Pfam" id="PF02518">
    <property type="entry name" value="HATPase_c"/>
    <property type="match status" value="2"/>
</dbReference>
<dbReference type="InterPro" id="IPR003661">
    <property type="entry name" value="HisK_dim/P_dom"/>
</dbReference>
<evidence type="ECO:0000256" key="2">
    <source>
        <dbReference type="ARBA" id="ARBA00006402"/>
    </source>
</evidence>
<dbReference type="AlphaFoldDB" id="A0A0P9AGR8"/>
<dbReference type="PATRIC" id="fig|36849.3.peg.1820"/>
<evidence type="ECO:0000256" key="1">
    <source>
        <dbReference type="ARBA" id="ARBA00000085"/>
    </source>
</evidence>
<dbReference type="Proteomes" id="UP000050326">
    <property type="component" value="Unassembled WGS sequence"/>
</dbReference>
<feature type="transmembrane region" description="Helical" evidence="11">
    <location>
        <begin position="9"/>
        <end position="27"/>
    </location>
</feature>
<feature type="domain" description="Histidine kinase" evidence="12">
    <location>
        <begin position="435"/>
        <end position="652"/>
    </location>
</feature>
<dbReference type="CDD" id="cd16922">
    <property type="entry name" value="HATPase_EvgS-ArcB-TorS-like"/>
    <property type="match status" value="1"/>
</dbReference>
<name>A0A0P9AGR8_9CLOT</name>
<evidence type="ECO:0000256" key="10">
    <source>
        <dbReference type="PROSITE-ProRule" id="PRU00169"/>
    </source>
</evidence>
<keyword evidence="5 10" id="KW-0597">Phosphoprotein</keyword>
<dbReference type="Gene3D" id="1.10.287.130">
    <property type="match status" value="1"/>
</dbReference>
<dbReference type="SUPFAM" id="SSF47384">
    <property type="entry name" value="Homodimeric domain of signal transducing histidine kinase"/>
    <property type="match status" value="1"/>
</dbReference>
<keyword evidence="11" id="KW-0812">Transmembrane</keyword>
<feature type="transmembrane region" description="Helical" evidence="11">
    <location>
        <begin position="204"/>
        <end position="225"/>
    </location>
</feature>
<comment type="caution">
    <text evidence="14">The sequence shown here is derived from an EMBL/GenBank/DDBJ whole genome shotgun (WGS) entry which is preliminary data.</text>
</comment>
<accession>A0A0P9AGR8</accession>
<dbReference type="OrthoDB" id="9809348at2"/>
<dbReference type="SMART" id="SM00388">
    <property type="entry name" value="HisKA"/>
    <property type="match status" value="1"/>
</dbReference>
<dbReference type="SUPFAM" id="SSF52172">
    <property type="entry name" value="CheY-like"/>
    <property type="match status" value="1"/>
</dbReference>
<keyword evidence="7" id="KW-0902">Two-component regulatory system</keyword>
<dbReference type="RefSeq" id="WP_054874962.1">
    <property type="nucleotide sequence ID" value="NZ_LKET01000029.1"/>
</dbReference>
<feature type="transmembrane region" description="Helical" evidence="11">
    <location>
        <begin position="237"/>
        <end position="262"/>
    </location>
</feature>
<evidence type="ECO:0000313" key="15">
    <source>
        <dbReference type="Proteomes" id="UP000050326"/>
    </source>
</evidence>
<dbReference type="PRINTS" id="PR00344">
    <property type="entry name" value="BCTRLSENSOR"/>
</dbReference>
<protein>
    <recommendedName>
        <fullName evidence="9">Circadian input-output histidine kinase CikA</fullName>
        <ecNumber evidence="3">2.7.13.3</ecNumber>
    </recommendedName>
    <alternativeName>
        <fullName evidence="4">Stage 0 sporulation protein A homolog</fullName>
    </alternativeName>
</protein>